<reference evidence="1" key="1">
    <citation type="journal article" date="2014" name="Front. Microbiol.">
        <title>High frequency of phylogenetically diverse reductive dehalogenase-homologous genes in deep subseafloor sedimentary metagenomes.</title>
        <authorList>
            <person name="Kawai M."/>
            <person name="Futagami T."/>
            <person name="Toyoda A."/>
            <person name="Takaki Y."/>
            <person name="Nishi S."/>
            <person name="Hori S."/>
            <person name="Arai W."/>
            <person name="Tsubouchi T."/>
            <person name="Morono Y."/>
            <person name="Uchiyama I."/>
            <person name="Ito T."/>
            <person name="Fujiyama A."/>
            <person name="Inagaki F."/>
            <person name="Takami H."/>
        </authorList>
    </citation>
    <scope>NUCLEOTIDE SEQUENCE</scope>
    <source>
        <strain evidence="1">Expedition CK06-06</strain>
    </source>
</reference>
<evidence type="ECO:0008006" key="2">
    <source>
        <dbReference type="Google" id="ProtNLM"/>
    </source>
</evidence>
<dbReference type="SUPFAM" id="SSF47781">
    <property type="entry name" value="RuvA domain 2-like"/>
    <property type="match status" value="1"/>
</dbReference>
<organism evidence="1">
    <name type="scientific">marine sediment metagenome</name>
    <dbReference type="NCBI Taxonomy" id="412755"/>
    <lineage>
        <taxon>unclassified sequences</taxon>
        <taxon>metagenomes</taxon>
        <taxon>ecological metagenomes</taxon>
    </lineage>
</organism>
<dbReference type="PANTHER" id="PTHR43022">
    <property type="entry name" value="PROTEIN SMF"/>
    <property type="match status" value="1"/>
</dbReference>
<dbReference type="AlphaFoldDB" id="X0TQ48"/>
<accession>X0TQ48</accession>
<dbReference type="Gene3D" id="3.40.50.450">
    <property type="match status" value="1"/>
</dbReference>
<evidence type="ECO:0000313" key="1">
    <source>
        <dbReference type="EMBL" id="GAF95658.1"/>
    </source>
</evidence>
<proteinExistence type="predicted"/>
<protein>
    <recommendedName>
        <fullName evidence="2">DNA-protecting protein DprA</fullName>
    </recommendedName>
</protein>
<dbReference type="Pfam" id="PF14520">
    <property type="entry name" value="HHH_5"/>
    <property type="match status" value="1"/>
</dbReference>
<name>X0TQ48_9ZZZZ</name>
<dbReference type="GO" id="GO:0009294">
    <property type="term" value="P:DNA-mediated transformation"/>
    <property type="evidence" value="ECO:0007669"/>
    <property type="project" value="InterPro"/>
</dbReference>
<sequence>MQEKSTQLSDTVIEAWLRLTLVSGVGPRILAALIAQFHSPQAVLNAAEDELRRVEGVGPQLARAIATADRTTDPAAEWAVCQQEQIQVLAQTAEDYPQSLLEIPDPPGVLFLQGELKSADSIAI</sequence>
<dbReference type="EMBL" id="BARS01018542">
    <property type="protein sequence ID" value="GAF95658.1"/>
    <property type="molecule type" value="Genomic_DNA"/>
</dbReference>
<dbReference type="InterPro" id="IPR003488">
    <property type="entry name" value="DprA"/>
</dbReference>
<feature type="non-terminal residue" evidence="1">
    <location>
        <position position="124"/>
    </location>
</feature>
<dbReference type="InterPro" id="IPR010994">
    <property type="entry name" value="RuvA_2-like"/>
</dbReference>
<gene>
    <name evidence="1" type="ORF">S01H1_30167</name>
</gene>
<comment type="caution">
    <text evidence="1">The sequence shown here is derived from an EMBL/GenBank/DDBJ whole genome shotgun (WGS) entry which is preliminary data.</text>
</comment>
<dbReference type="PANTHER" id="PTHR43022:SF1">
    <property type="entry name" value="PROTEIN SMF"/>
    <property type="match status" value="1"/>
</dbReference>